<organism evidence="2 3">
    <name type="scientific">Paxillus rubicundulus Ve08.2h10</name>
    <dbReference type="NCBI Taxonomy" id="930991"/>
    <lineage>
        <taxon>Eukaryota</taxon>
        <taxon>Fungi</taxon>
        <taxon>Dikarya</taxon>
        <taxon>Basidiomycota</taxon>
        <taxon>Agaricomycotina</taxon>
        <taxon>Agaricomycetes</taxon>
        <taxon>Agaricomycetidae</taxon>
        <taxon>Boletales</taxon>
        <taxon>Paxilineae</taxon>
        <taxon>Paxillaceae</taxon>
        <taxon>Paxillus</taxon>
    </lineage>
</organism>
<reference evidence="2 3" key="1">
    <citation type="submission" date="2014-04" db="EMBL/GenBank/DDBJ databases">
        <authorList>
            <consortium name="DOE Joint Genome Institute"/>
            <person name="Kuo A."/>
            <person name="Kohler A."/>
            <person name="Jargeat P."/>
            <person name="Nagy L.G."/>
            <person name="Floudas D."/>
            <person name="Copeland A."/>
            <person name="Barry K.W."/>
            <person name="Cichocki N."/>
            <person name="Veneault-Fourrey C."/>
            <person name="LaButti K."/>
            <person name="Lindquist E.A."/>
            <person name="Lipzen A."/>
            <person name="Lundell T."/>
            <person name="Morin E."/>
            <person name="Murat C."/>
            <person name="Sun H."/>
            <person name="Tunlid A."/>
            <person name="Henrissat B."/>
            <person name="Grigoriev I.V."/>
            <person name="Hibbett D.S."/>
            <person name="Martin F."/>
            <person name="Nordberg H.P."/>
            <person name="Cantor M.N."/>
            <person name="Hua S.X."/>
        </authorList>
    </citation>
    <scope>NUCLEOTIDE SEQUENCE [LARGE SCALE GENOMIC DNA]</scope>
    <source>
        <strain evidence="2 3">Ve08.2h10</strain>
    </source>
</reference>
<accession>A0A0D0D4M1</accession>
<dbReference type="Proteomes" id="UP000054538">
    <property type="component" value="Unassembled WGS sequence"/>
</dbReference>
<dbReference type="HOGENOM" id="CLU_2612562_0_0_1"/>
<gene>
    <name evidence="2" type="ORF">PAXRUDRAFT_830796</name>
</gene>
<name>A0A0D0D4M1_9AGAM</name>
<evidence type="ECO:0000313" key="2">
    <source>
        <dbReference type="EMBL" id="KIK91497.1"/>
    </source>
</evidence>
<sequence>MRQDQAALQIPRARGIQNLDFPADSVQALSSANGRFDASRVSVMGVGCQPFETPMSLTPSEGHQRRRYTRPVTPGILHV</sequence>
<dbReference type="InParanoid" id="A0A0D0D4M1"/>
<dbReference type="EMBL" id="KN825381">
    <property type="protein sequence ID" value="KIK91497.1"/>
    <property type="molecule type" value="Genomic_DNA"/>
</dbReference>
<evidence type="ECO:0000313" key="3">
    <source>
        <dbReference type="Proteomes" id="UP000054538"/>
    </source>
</evidence>
<feature type="region of interest" description="Disordered" evidence="1">
    <location>
        <begin position="54"/>
        <end position="79"/>
    </location>
</feature>
<keyword evidence="3" id="KW-1185">Reference proteome</keyword>
<evidence type="ECO:0000256" key="1">
    <source>
        <dbReference type="SAM" id="MobiDB-lite"/>
    </source>
</evidence>
<protein>
    <submittedName>
        <fullName evidence="2">Uncharacterized protein</fullName>
    </submittedName>
</protein>
<reference evidence="3" key="2">
    <citation type="submission" date="2015-01" db="EMBL/GenBank/DDBJ databases">
        <title>Evolutionary Origins and Diversification of the Mycorrhizal Mutualists.</title>
        <authorList>
            <consortium name="DOE Joint Genome Institute"/>
            <consortium name="Mycorrhizal Genomics Consortium"/>
            <person name="Kohler A."/>
            <person name="Kuo A."/>
            <person name="Nagy L.G."/>
            <person name="Floudas D."/>
            <person name="Copeland A."/>
            <person name="Barry K.W."/>
            <person name="Cichocki N."/>
            <person name="Veneault-Fourrey C."/>
            <person name="LaButti K."/>
            <person name="Lindquist E.A."/>
            <person name="Lipzen A."/>
            <person name="Lundell T."/>
            <person name="Morin E."/>
            <person name="Murat C."/>
            <person name="Riley R."/>
            <person name="Ohm R."/>
            <person name="Sun H."/>
            <person name="Tunlid A."/>
            <person name="Henrissat B."/>
            <person name="Grigoriev I.V."/>
            <person name="Hibbett D.S."/>
            <person name="Martin F."/>
        </authorList>
    </citation>
    <scope>NUCLEOTIDE SEQUENCE [LARGE SCALE GENOMIC DNA]</scope>
    <source>
        <strain evidence="3">Ve08.2h10</strain>
    </source>
</reference>
<feature type="non-terminal residue" evidence="2">
    <location>
        <position position="79"/>
    </location>
</feature>
<dbReference type="AlphaFoldDB" id="A0A0D0D4M1"/>
<proteinExistence type="predicted"/>